<dbReference type="GO" id="GO:0005634">
    <property type="term" value="C:nucleus"/>
    <property type="evidence" value="ECO:0007669"/>
    <property type="project" value="TreeGrafter"/>
</dbReference>
<dbReference type="Proteomes" id="UP000232875">
    <property type="component" value="Unassembled WGS sequence"/>
</dbReference>
<dbReference type="InterPro" id="IPR000504">
    <property type="entry name" value="RRM_dom"/>
</dbReference>
<evidence type="ECO:0000313" key="6">
    <source>
        <dbReference type="Proteomes" id="UP000232875"/>
    </source>
</evidence>
<evidence type="ECO:0000256" key="2">
    <source>
        <dbReference type="PROSITE-ProRule" id="PRU00176"/>
    </source>
</evidence>
<evidence type="ECO:0000313" key="5">
    <source>
        <dbReference type="EMBL" id="PKI85466.1"/>
    </source>
</evidence>
<organism evidence="5 6">
    <name type="scientific">Malassezia vespertilionis</name>
    <dbReference type="NCBI Taxonomy" id="2020962"/>
    <lineage>
        <taxon>Eukaryota</taxon>
        <taxon>Fungi</taxon>
        <taxon>Dikarya</taxon>
        <taxon>Basidiomycota</taxon>
        <taxon>Ustilaginomycotina</taxon>
        <taxon>Malasseziomycetes</taxon>
        <taxon>Malasseziales</taxon>
        <taxon>Malasseziaceae</taxon>
        <taxon>Malassezia</taxon>
    </lineage>
</organism>
<dbReference type="AlphaFoldDB" id="A0A2N1JG07"/>
<dbReference type="Pfam" id="PF00076">
    <property type="entry name" value="RRM_1"/>
    <property type="match status" value="1"/>
</dbReference>
<proteinExistence type="predicted"/>
<sequence>MDVDMRDAALRPRRGTPRQRNTPYAREALFIKGTSGATWVVVANLVKGTSMEDVRLTFEPFGRVAEIKRFSMPNLASNAVAFQVAFEQRRDALAACKKYDGVLADGRVLQVTLQRSEAVPVQKAAVQAPKQHPRVKLPKGVPSSQDPTLPIATRRRLSEAETKFLREAEQLYKAQGVDSADQLSVQRRRKLAEGEARYFKATKAIMSGGSAEKLQDRLGSLPLMQRLAATGTGGAAPAAATKSAKKRKQRAKRVPSSMDVE</sequence>
<dbReference type="SMART" id="SM00360">
    <property type="entry name" value="RRM"/>
    <property type="match status" value="1"/>
</dbReference>
<dbReference type="InterPro" id="IPR012677">
    <property type="entry name" value="Nucleotide-bd_a/b_plait_sf"/>
</dbReference>
<dbReference type="GO" id="GO:0003729">
    <property type="term" value="F:mRNA binding"/>
    <property type="evidence" value="ECO:0007669"/>
    <property type="project" value="TreeGrafter"/>
</dbReference>
<dbReference type="SUPFAM" id="SSF54928">
    <property type="entry name" value="RNA-binding domain, RBD"/>
    <property type="match status" value="1"/>
</dbReference>
<dbReference type="CDD" id="cd00590">
    <property type="entry name" value="RRM_SF"/>
    <property type="match status" value="1"/>
</dbReference>
<evidence type="ECO:0000256" key="3">
    <source>
        <dbReference type="SAM" id="MobiDB-lite"/>
    </source>
</evidence>
<name>A0A2N1JG07_9BASI</name>
<evidence type="ECO:0000259" key="4">
    <source>
        <dbReference type="PROSITE" id="PS50102"/>
    </source>
</evidence>
<protein>
    <recommendedName>
        <fullName evidence="4">RRM domain-containing protein</fullName>
    </recommendedName>
</protein>
<reference evidence="5 6" key="1">
    <citation type="submission" date="2017-10" db="EMBL/GenBank/DDBJ databases">
        <title>A novel species of cold-tolerant Malassezia isolated from bats.</title>
        <authorList>
            <person name="Lorch J.M."/>
            <person name="Palmer J.M."/>
            <person name="Vanderwolf K.J."/>
            <person name="Schmidt K.Z."/>
            <person name="Verant M.L."/>
            <person name="Weller T.J."/>
            <person name="Blehert D.S."/>
        </authorList>
    </citation>
    <scope>NUCLEOTIDE SEQUENCE [LARGE SCALE GENOMIC DNA]</scope>
    <source>
        <strain evidence="5 6">NWHC:44797-103</strain>
    </source>
</reference>
<feature type="region of interest" description="Disordered" evidence="3">
    <location>
        <begin position="230"/>
        <end position="261"/>
    </location>
</feature>
<dbReference type="Gene3D" id="3.30.70.330">
    <property type="match status" value="1"/>
</dbReference>
<feature type="compositionally biased region" description="Basic and acidic residues" evidence="3">
    <location>
        <begin position="1"/>
        <end position="10"/>
    </location>
</feature>
<gene>
    <name evidence="5" type="ORF">MVES_000206</name>
</gene>
<feature type="region of interest" description="Disordered" evidence="3">
    <location>
        <begin position="1"/>
        <end position="22"/>
    </location>
</feature>
<feature type="region of interest" description="Disordered" evidence="3">
    <location>
        <begin position="125"/>
        <end position="149"/>
    </location>
</feature>
<accession>A0A2N1JG07</accession>
<dbReference type="OrthoDB" id="6159137at2759"/>
<dbReference type="PANTHER" id="PTHR19965">
    <property type="entry name" value="RNA AND EXPORT FACTOR BINDING PROTEIN"/>
    <property type="match status" value="1"/>
</dbReference>
<dbReference type="InterPro" id="IPR035979">
    <property type="entry name" value="RBD_domain_sf"/>
</dbReference>
<dbReference type="STRING" id="2020962.A0A2N1JG07"/>
<dbReference type="PROSITE" id="PS50102">
    <property type="entry name" value="RRM"/>
    <property type="match status" value="1"/>
</dbReference>
<dbReference type="EMBL" id="KZ454987">
    <property type="protein sequence ID" value="PKI85466.1"/>
    <property type="molecule type" value="Genomic_DNA"/>
</dbReference>
<keyword evidence="6" id="KW-1185">Reference proteome</keyword>
<keyword evidence="1 2" id="KW-0694">RNA-binding</keyword>
<dbReference type="PANTHER" id="PTHR19965:SF82">
    <property type="entry name" value="THO COMPLEX SUBUNIT 4"/>
    <property type="match status" value="1"/>
</dbReference>
<evidence type="ECO:0000256" key="1">
    <source>
        <dbReference type="ARBA" id="ARBA00022884"/>
    </source>
</evidence>
<feature type="compositionally biased region" description="Basic residues" evidence="3">
    <location>
        <begin position="243"/>
        <end position="253"/>
    </location>
</feature>
<dbReference type="InterPro" id="IPR051229">
    <property type="entry name" value="ALYREF_mRNA_export"/>
</dbReference>
<feature type="domain" description="RRM" evidence="4">
    <location>
        <begin position="38"/>
        <end position="116"/>
    </location>
</feature>